<evidence type="ECO:0000259" key="2">
    <source>
        <dbReference type="Pfam" id="PF10400"/>
    </source>
</evidence>
<protein>
    <submittedName>
        <fullName evidence="3">PadR family transcriptional regulator</fullName>
    </submittedName>
</protein>
<dbReference type="InterPro" id="IPR036390">
    <property type="entry name" value="WH_DNA-bd_sf"/>
</dbReference>
<evidence type="ECO:0000259" key="1">
    <source>
        <dbReference type="Pfam" id="PF03551"/>
    </source>
</evidence>
<keyword evidence="4" id="KW-1185">Reference proteome</keyword>
<dbReference type="SUPFAM" id="SSF46785">
    <property type="entry name" value="Winged helix' DNA-binding domain"/>
    <property type="match status" value="1"/>
</dbReference>
<feature type="domain" description="Transcription regulator PadR N-terminal" evidence="1">
    <location>
        <begin position="7"/>
        <end position="77"/>
    </location>
</feature>
<gene>
    <name evidence="3" type="ORF">AB0I59_23235</name>
</gene>
<dbReference type="Pfam" id="PF10400">
    <property type="entry name" value="Vir_act_alpha_C"/>
    <property type="match status" value="1"/>
</dbReference>
<dbReference type="EMBL" id="JBFALK010000013">
    <property type="protein sequence ID" value="MEV0971541.1"/>
    <property type="molecule type" value="Genomic_DNA"/>
</dbReference>
<feature type="domain" description="Transcription regulator PadR C-terminal" evidence="2">
    <location>
        <begin position="90"/>
        <end position="168"/>
    </location>
</feature>
<dbReference type="Proteomes" id="UP001551675">
    <property type="component" value="Unassembled WGS sequence"/>
</dbReference>
<comment type="caution">
    <text evidence="3">The sequence shown here is derived from an EMBL/GenBank/DDBJ whole genome shotgun (WGS) entry which is preliminary data.</text>
</comment>
<dbReference type="Pfam" id="PF03551">
    <property type="entry name" value="PadR"/>
    <property type="match status" value="1"/>
</dbReference>
<dbReference type="PANTHER" id="PTHR43252:SF6">
    <property type="entry name" value="NEGATIVE TRANSCRIPTION REGULATOR PADR"/>
    <property type="match status" value="1"/>
</dbReference>
<sequence length="174" mass="19347">MSLRHAMLGLLARGPASGYDLLKLFEISLANVWPATQSQVYAELGRLADADLVKVAAEGPRGRKEYAITDDGVAELRHWLTDVEPNRVGRSDMLLRVFFLDSVDHGQAREYLERQAVVAARSHQSLLGLRDVVAGSDPLETYGRIALEYGLRLTSMQREWAEWAAGEIDRQPGT</sequence>
<name>A0ABV3GIS0_MICGL</name>
<dbReference type="InterPro" id="IPR018309">
    <property type="entry name" value="Tscrpt_reg_PadR_C"/>
</dbReference>
<dbReference type="Gene3D" id="1.10.10.10">
    <property type="entry name" value="Winged helix-like DNA-binding domain superfamily/Winged helix DNA-binding domain"/>
    <property type="match status" value="1"/>
</dbReference>
<dbReference type="PANTHER" id="PTHR43252">
    <property type="entry name" value="TRANSCRIPTIONAL REGULATOR YQJI"/>
    <property type="match status" value="1"/>
</dbReference>
<proteinExistence type="predicted"/>
<accession>A0ABV3GIS0</accession>
<dbReference type="InterPro" id="IPR005149">
    <property type="entry name" value="Tscrpt_reg_PadR_N"/>
</dbReference>
<reference evidence="3 4" key="1">
    <citation type="submission" date="2024-06" db="EMBL/GenBank/DDBJ databases">
        <title>The Natural Products Discovery Center: Release of the First 8490 Sequenced Strains for Exploring Actinobacteria Biosynthetic Diversity.</title>
        <authorList>
            <person name="Kalkreuter E."/>
            <person name="Kautsar S.A."/>
            <person name="Yang D."/>
            <person name="Bader C.D."/>
            <person name="Teijaro C.N."/>
            <person name="Fluegel L."/>
            <person name="Davis C.M."/>
            <person name="Simpson J.R."/>
            <person name="Lauterbach L."/>
            <person name="Steele A.D."/>
            <person name="Gui C."/>
            <person name="Meng S."/>
            <person name="Li G."/>
            <person name="Viehrig K."/>
            <person name="Ye F."/>
            <person name="Su P."/>
            <person name="Kiefer A.F."/>
            <person name="Nichols A."/>
            <person name="Cepeda A.J."/>
            <person name="Yan W."/>
            <person name="Fan B."/>
            <person name="Jiang Y."/>
            <person name="Adhikari A."/>
            <person name="Zheng C.-J."/>
            <person name="Schuster L."/>
            <person name="Cowan T.M."/>
            <person name="Smanski M.J."/>
            <person name="Chevrette M.G."/>
            <person name="De Carvalho L.P.S."/>
            <person name="Shen B."/>
        </authorList>
    </citation>
    <scope>NUCLEOTIDE SEQUENCE [LARGE SCALE GENOMIC DNA]</scope>
    <source>
        <strain evidence="3 4">NPDC050100</strain>
    </source>
</reference>
<organism evidence="3 4">
    <name type="scientific">Microtetraspora glauca</name>
    <dbReference type="NCBI Taxonomy" id="1996"/>
    <lineage>
        <taxon>Bacteria</taxon>
        <taxon>Bacillati</taxon>
        <taxon>Actinomycetota</taxon>
        <taxon>Actinomycetes</taxon>
        <taxon>Streptosporangiales</taxon>
        <taxon>Streptosporangiaceae</taxon>
        <taxon>Microtetraspora</taxon>
    </lineage>
</organism>
<dbReference type="RefSeq" id="WP_358135930.1">
    <property type="nucleotide sequence ID" value="NZ_JBFALK010000013.1"/>
</dbReference>
<evidence type="ECO:0000313" key="3">
    <source>
        <dbReference type="EMBL" id="MEV0971541.1"/>
    </source>
</evidence>
<dbReference type="InterPro" id="IPR036388">
    <property type="entry name" value="WH-like_DNA-bd_sf"/>
</dbReference>
<evidence type="ECO:0000313" key="4">
    <source>
        <dbReference type="Proteomes" id="UP001551675"/>
    </source>
</evidence>